<dbReference type="InParanoid" id="A9V8J2"/>
<feature type="region of interest" description="Disordered" evidence="1">
    <location>
        <begin position="657"/>
        <end position="690"/>
    </location>
</feature>
<feature type="region of interest" description="Disordered" evidence="1">
    <location>
        <begin position="246"/>
        <end position="334"/>
    </location>
</feature>
<evidence type="ECO:0000313" key="3">
    <source>
        <dbReference type="Proteomes" id="UP000001357"/>
    </source>
</evidence>
<evidence type="ECO:0000313" key="2">
    <source>
        <dbReference type="EMBL" id="EDQ86154.1"/>
    </source>
</evidence>
<feature type="compositionally biased region" description="Basic residues" evidence="1">
    <location>
        <begin position="249"/>
        <end position="260"/>
    </location>
</feature>
<sequence>MARRSSSQAAAGGAASAVTSGSCPGISAARKPSASTIGFSAPCGTHNCPACLKANRLKLCSCGLVQFSRTLFCKQCGASLRDTASHGSATPEVPVIISRRSYNNWRKKLIERVTQIGAELDSMRDCMAGEPVLSVQIHMPSYRDAGAVPEPESESQDEPRSTRDTRTQVFLFGGGHANLLAPHHFHRDDGLVCIAGHHDATEAMHPVHRAQLQAQGTSPRDTDSKLQLAFENFIYQFENDIGRFTNVRRTQRSKKHFQRKTYRDRNGAARTHNAQPPTRTTTNSALSLLSRPGSATGSRPGSATGFRPGSSLQTFSSSQAPTQSSRPESAISQRPVGLATFTNALRPAAGNKHAASLNRFDPTAAEALTRSTSLPAWPTHNTLVSDPPPPLDIAQPAVLRSNAAGSLHHQNTAVNAPQPAHGPANPPPLEEHLEPDSLDPPVAPPSVSLISPSFQGSFFAYQRSSGNVALVDPKTAGLSAASSTNHDTSPPAALPLSSTQPHDETQAQPKRAKRTPLQARNANVPDQPANVFAASCPTTGHLDHGQDPNQGLIAHAHNEDMDVVLSHSLGPVTGTADSAMYDLETAQLGAAWAPASLQKALLKADEFALITPARFRQLQQQAGAASYDNPSTWSPLILATPAVLAYRRTLQVHADDDEAEPLNDIRTRLDLDEEPTPTSTSTQITPSFHA</sequence>
<feature type="region of interest" description="Disordered" evidence="1">
    <location>
        <begin position="478"/>
        <end position="516"/>
    </location>
</feature>
<evidence type="ECO:0000256" key="1">
    <source>
        <dbReference type="SAM" id="MobiDB-lite"/>
    </source>
</evidence>
<feature type="region of interest" description="Disordered" evidence="1">
    <location>
        <begin position="372"/>
        <end position="394"/>
    </location>
</feature>
<name>A9V8J2_MONBE</name>
<reference evidence="2 3" key="1">
    <citation type="journal article" date="2008" name="Nature">
        <title>The genome of the choanoflagellate Monosiga brevicollis and the origin of metazoans.</title>
        <authorList>
            <consortium name="JGI Sequencing"/>
            <person name="King N."/>
            <person name="Westbrook M.J."/>
            <person name="Young S.L."/>
            <person name="Kuo A."/>
            <person name="Abedin M."/>
            <person name="Chapman J."/>
            <person name="Fairclough S."/>
            <person name="Hellsten U."/>
            <person name="Isogai Y."/>
            <person name="Letunic I."/>
            <person name="Marr M."/>
            <person name="Pincus D."/>
            <person name="Putnam N."/>
            <person name="Rokas A."/>
            <person name="Wright K.J."/>
            <person name="Zuzow R."/>
            <person name="Dirks W."/>
            <person name="Good M."/>
            <person name="Goodstein D."/>
            <person name="Lemons D."/>
            <person name="Li W."/>
            <person name="Lyons J.B."/>
            <person name="Morris A."/>
            <person name="Nichols S."/>
            <person name="Richter D.J."/>
            <person name="Salamov A."/>
            <person name="Bork P."/>
            <person name="Lim W.A."/>
            <person name="Manning G."/>
            <person name="Miller W.T."/>
            <person name="McGinnis W."/>
            <person name="Shapiro H."/>
            <person name="Tjian R."/>
            <person name="Grigoriev I.V."/>
            <person name="Rokhsar D."/>
        </authorList>
    </citation>
    <scope>NUCLEOTIDE SEQUENCE [LARGE SCALE GENOMIC DNA]</scope>
    <source>
        <strain evidence="3">MX1 / ATCC 50154</strain>
    </source>
</reference>
<dbReference type="EMBL" id="CH991568">
    <property type="protein sequence ID" value="EDQ86154.1"/>
    <property type="molecule type" value="Genomic_DNA"/>
</dbReference>
<protein>
    <submittedName>
        <fullName evidence="2">Uncharacterized protein</fullName>
    </submittedName>
</protein>
<dbReference type="GeneID" id="5894276"/>
<proteinExistence type="predicted"/>
<feature type="compositionally biased region" description="Polar residues" evidence="1">
    <location>
        <begin position="372"/>
        <end position="384"/>
    </location>
</feature>
<dbReference type="AlphaFoldDB" id="A9V8J2"/>
<dbReference type="Proteomes" id="UP000001357">
    <property type="component" value="Unassembled WGS sequence"/>
</dbReference>
<dbReference type="PROSITE" id="PS51257">
    <property type="entry name" value="PROKAR_LIPOPROTEIN"/>
    <property type="match status" value="1"/>
</dbReference>
<feature type="compositionally biased region" description="Low complexity" evidence="1">
    <location>
        <begin position="676"/>
        <end position="690"/>
    </location>
</feature>
<gene>
    <name evidence="2" type="ORF">MONBRDRAFT_28561</name>
</gene>
<feature type="compositionally biased region" description="Polar residues" evidence="1">
    <location>
        <begin position="310"/>
        <end position="332"/>
    </location>
</feature>
<dbReference type="KEGG" id="mbr:MONBRDRAFT_28561"/>
<dbReference type="RefSeq" id="XP_001749079.1">
    <property type="nucleotide sequence ID" value="XM_001749027.1"/>
</dbReference>
<feature type="compositionally biased region" description="Polar residues" evidence="1">
    <location>
        <begin position="272"/>
        <end position="301"/>
    </location>
</feature>
<accession>A9V8J2</accession>
<feature type="region of interest" description="Disordered" evidence="1">
    <location>
        <begin position="144"/>
        <end position="164"/>
    </location>
</feature>
<feature type="region of interest" description="Disordered" evidence="1">
    <location>
        <begin position="413"/>
        <end position="446"/>
    </location>
</feature>
<organism evidence="2 3">
    <name type="scientific">Monosiga brevicollis</name>
    <name type="common">Choanoflagellate</name>
    <dbReference type="NCBI Taxonomy" id="81824"/>
    <lineage>
        <taxon>Eukaryota</taxon>
        <taxon>Choanoflagellata</taxon>
        <taxon>Craspedida</taxon>
        <taxon>Salpingoecidae</taxon>
        <taxon>Monosiga</taxon>
    </lineage>
</organism>
<keyword evidence="3" id="KW-1185">Reference proteome</keyword>